<comment type="caution">
    <text evidence="1">The sequence shown here is derived from an EMBL/GenBank/DDBJ whole genome shotgun (WGS) entry which is preliminary data.</text>
</comment>
<keyword evidence="2" id="KW-1185">Reference proteome</keyword>
<dbReference type="Proteomes" id="UP000740883">
    <property type="component" value="Unassembled WGS sequence"/>
</dbReference>
<sequence>MTTDQNIVTVPISVRDAQECNEYFLAIKLDLYKHFVGFWTQHRRFTKRCDTDTCSKVFVVDGHQKANRLICQYKNVFDDTIPELGLAQMGCLYTPMRKGKFA</sequence>
<dbReference type="EMBL" id="SBJO01000852">
    <property type="protein sequence ID" value="KAF9754378.1"/>
    <property type="molecule type" value="Genomic_DNA"/>
</dbReference>
<protein>
    <submittedName>
        <fullName evidence="1">Uncharacterized protein</fullName>
    </submittedName>
</protein>
<gene>
    <name evidence="1" type="ORF">NGRA_3338</name>
</gene>
<organism evidence="1 2">
    <name type="scientific">Nosema granulosis</name>
    <dbReference type="NCBI Taxonomy" id="83296"/>
    <lineage>
        <taxon>Eukaryota</taxon>
        <taxon>Fungi</taxon>
        <taxon>Fungi incertae sedis</taxon>
        <taxon>Microsporidia</taxon>
        <taxon>Nosematidae</taxon>
        <taxon>Nosema</taxon>
    </lineage>
</organism>
<dbReference type="AlphaFoldDB" id="A0A9P6GUY0"/>
<accession>A0A9P6GUY0</accession>
<evidence type="ECO:0000313" key="1">
    <source>
        <dbReference type="EMBL" id="KAF9754378.1"/>
    </source>
</evidence>
<reference evidence="1 2" key="1">
    <citation type="journal article" date="2020" name="Genome Biol. Evol.">
        <title>Comparative genomics of strictly vertically transmitted, feminizing microsporidia endosymbionts of amphipod crustaceans.</title>
        <authorList>
            <person name="Cormier A."/>
            <person name="Chebbi M.A."/>
            <person name="Giraud I."/>
            <person name="Wattier R."/>
            <person name="Teixeira M."/>
            <person name="Gilbert C."/>
            <person name="Rigaud T."/>
            <person name="Cordaux R."/>
        </authorList>
    </citation>
    <scope>NUCLEOTIDE SEQUENCE [LARGE SCALE GENOMIC DNA]</scope>
    <source>
        <strain evidence="1 2">Ou3-Ou53</strain>
    </source>
</reference>
<dbReference type="OrthoDB" id="9982111at2759"/>
<proteinExistence type="predicted"/>
<evidence type="ECO:0000313" key="2">
    <source>
        <dbReference type="Proteomes" id="UP000740883"/>
    </source>
</evidence>
<name>A0A9P6GUY0_9MICR</name>